<evidence type="ECO:0000259" key="4">
    <source>
        <dbReference type="Pfam" id="PF00501"/>
    </source>
</evidence>
<organism evidence="6 7">
    <name type="scientific">Malassezia psittaci</name>
    <dbReference type="NCBI Taxonomy" id="1821823"/>
    <lineage>
        <taxon>Eukaryota</taxon>
        <taxon>Fungi</taxon>
        <taxon>Dikarya</taxon>
        <taxon>Basidiomycota</taxon>
        <taxon>Ustilaginomycotina</taxon>
        <taxon>Malasseziomycetes</taxon>
        <taxon>Malasseziales</taxon>
        <taxon>Malasseziaceae</taxon>
        <taxon>Malassezia</taxon>
    </lineage>
</organism>
<evidence type="ECO:0000313" key="6">
    <source>
        <dbReference type="EMBL" id="WFD44725.1"/>
    </source>
</evidence>
<dbReference type="AlphaFoldDB" id="A0AAF0F9D3"/>
<dbReference type="GO" id="GO:0006631">
    <property type="term" value="P:fatty acid metabolic process"/>
    <property type="evidence" value="ECO:0007669"/>
    <property type="project" value="TreeGrafter"/>
</dbReference>
<dbReference type="InterPro" id="IPR000873">
    <property type="entry name" value="AMP-dep_synth/lig_dom"/>
</dbReference>
<feature type="domain" description="AMP-dependent synthetase/ligase" evidence="4">
    <location>
        <begin position="2"/>
        <end position="349"/>
    </location>
</feature>
<name>A0AAF0F9D3_9BASI</name>
<protein>
    <submittedName>
        <fullName evidence="6">Uncharacterized protein</fullName>
    </submittedName>
</protein>
<feature type="domain" description="AMP-binding enzyme C-terminal" evidence="5">
    <location>
        <begin position="410"/>
        <end position="487"/>
    </location>
</feature>
<dbReference type="Pfam" id="PF00501">
    <property type="entry name" value="AMP-binding"/>
    <property type="match status" value="1"/>
</dbReference>
<accession>A0AAF0F9D3</accession>
<evidence type="ECO:0000256" key="1">
    <source>
        <dbReference type="ARBA" id="ARBA00006432"/>
    </source>
</evidence>
<keyword evidence="3" id="KW-0732">Signal</keyword>
<evidence type="ECO:0000259" key="5">
    <source>
        <dbReference type="Pfam" id="PF13193"/>
    </source>
</evidence>
<feature type="signal peptide" evidence="3">
    <location>
        <begin position="1"/>
        <end position="17"/>
    </location>
</feature>
<dbReference type="InterPro" id="IPR025110">
    <property type="entry name" value="AMP-bd_C"/>
</dbReference>
<dbReference type="EMBL" id="CP118379">
    <property type="protein sequence ID" value="WFD44725.1"/>
    <property type="molecule type" value="Genomic_DNA"/>
</dbReference>
<dbReference type="InterPro" id="IPR042099">
    <property type="entry name" value="ANL_N_sf"/>
</dbReference>
<dbReference type="CDD" id="cd04433">
    <property type="entry name" value="AFD_class_I"/>
    <property type="match status" value="1"/>
</dbReference>
<evidence type="ECO:0000256" key="3">
    <source>
        <dbReference type="SAM" id="SignalP"/>
    </source>
</evidence>
<evidence type="ECO:0000256" key="2">
    <source>
        <dbReference type="ARBA" id="ARBA00022598"/>
    </source>
</evidence>
<dbReference type="InterPro" id="IPR045851">
    <property type="entry name" value="AMP-bd_C_sf"/>
</dbReference>
<sequence>MFWALQLLGAIPAAVNALQTPDIIAACINMVGARLVFVDQGAWKTLLPHFEALFAGKAYQSKERSEPPLRYAIVVADREAGSTLGMDERPWLHGDQTDCRIHDWDEVMHLWHSYRGAAPPPVHTFGLDSDALLLFTSGTTALPKAVLSTHDQVLATPYVSLWYLTRAAVHLFGSVPPPEMFPKRKTLAMAPMFHVMGLESVMINSALTGDTFAVLHKYSLEAATSMIKREQITNLMGIGFMVQEILQSGEDLSSLNGFFVGGSSSSASIPKYAKERGVDMGGNGYGLTETNSGVLVNVGGDYAETPTSVGIPAPMVEVRIMDPDSGQFLPYGQPGELLIRAPNVAQGYYGNAQATAEVFRKDGFFCTGDIAVQSPHGAVTIMDRGMYFSTYESVKDLIIRKGENISGPMVEQALLLEERVRDCAALALRDADVGERVAAICVVREEHASTVNPQDLVKLAAADLPAHAVPEYIWIRSEALPRNATGKVVKSVLRDELEAYVADQRQQGKFQWCRAARM</sequence>
<keyword evidence="7" id="KW-1185">Reference proteome</keyword>
<dbReference type="GO" id="GO:0031956">
    <property type="term" value="F:medium-chain fatty acid-CoA ligase activity"/>
    <property type="evidence" value="ECO:0007669"/>
    <property type="project" value="TreeGrafter"/>
</dbReference>
<feature type="chain" id="PRO_5041973027" evidence="3">
    <location>
        <begin position="18"/>
        <end position="518"/>
    </location>
</feature>
<evidence type="ECO:0000313" key="7">
    <source>
        <dbReference type="Proteomes" id="UP001214628"/>
    </source>
</evidence>
<keyword evidence="2" id="KW-0436">Ligase</keyword>
<dbReference type="Gene3D" id="3.40.50.12780">
    <property type="entry name" value="N-terminal domain of ligase-like"/>
    <property type="match status" value="1"/>
</dbReference>
<dbReference type="PANTHER" id="PTHR43201:SF5">
    <property type="entry name" value="MEDIUM-CHAIN ACYL-COA LIGASE ACSF2, MITOCHONDRIAL"/>
    <property type="match status" value="1"/>
</dbReference>
<dbReference type="PANTHER" id="PTHR43201">
    <property type="entry name" value="ACYL-COA SYNTHETASE"/>
    <property type="match status" value="1"/>
</dbReference>
<reference evidence="6" key="1">
    <citation type="submission" date="2023-02" db="EMBL/GenBank/DDBJ databases">
        <title>Mating type loci evolution in Malassezia.</title>
        <authorList>
            <person name="Coelho M.A."/>
        </authorList>
    </citation>
    <scope>NUCLEOTIDE SEQUENCE</scope>
    <source>
        <strain evidence="6">CBS 14136</strain>
    </source>
</reference>
<dbReference type="SUPFAM" id="SSF56801">
    <property type="entry name" value="Acetyl-CoA synthetase-like"/>
    <property type="match status" value="1"/>
</dbReference>
<dbReference type="Gene3D" id="3.30.300.30">
    <property type="match status" value="1"/>
</dbReference>
<dbReference type="Pfam" id="PF13193">
    <property type="entry name" value="AMP-binding_C"/>
    <property type="match status" value="1"/>
</dbReference>
<dbReference type="Proteomes" id="UP001214628">
    <property type="component" value="Chromosome 5"/>
</dbReference>
<proteinExistence type="inferred from homology"/>
<comment type="similarity">
    <text evidence="1">Belongs to the ATP-dependent AMP-binding enzyme family.</text>
</comment>
<gene>
    <name evidence="6" type="ORF">MPSI1_003395</name>
</gene>